<dbReference type="GO" id="GO:0005524">
    <property type="term" value="F:ATP binding"/>
    <property type="evidence" value="ECO:0007669"/>
    <property type="project" value="UniProtKB-KW"/>
</dbReference>
<sequence>ASLSDVVTKYSNFVSFPIFLNGRRLNTLQATFPHQALWMMEPKEISDWQHEEFYRYVAQAYDRPRYTLHYRADAPLNIRSIFYVPEAALRNGLLLGQKPNMLDVSREMGSSVALYSRKVLIQTKATDILPKWLRFLRGVVDSEDIPLNLSRELLQESVLIRKLREVLQQRVIRFLLEQSRKDPEKYSKFFEDYGLFIREGIVTTQEQDVKEDIAKLLRFESSALPAGQQTSLTEYASRMKAGTRNIYYLCAPNRHLAQHSPYYEAMKQKDMEVSARERPRPRPRPRLHPLLHPLQGLTPVCCRCCSATSSLTSSPCCTAGVRQEEDDLGGDGHRGGPLQGGEV</sequence>
<dbReference type="Gene3D" id="3.30.230.80">
    <property type="match status" value="1"/>
</dbReference>
<dbReference type="GO" id="GO:0051082">
    <property type="term" value="F:unfolded protein binding"/>
    <property type="evidence" value="ECO:0007669"/>
    <property type="project" value="InterPro"/>
</dbReference>
<dbReference type="OrthoDB" id="8834782at2759"/>
<feature type="non-terminal residue" evidence="5">
    <location>
        <position position="1"/>
    </location>
</feature>
<accession>Q4TDD4</accession>
<dbReference type="EMBL" id="CAAE01006337">
    <property type="protein sequence ID" value="CAF89098.1"/>
    <property type="molecule type" value="Genomic_DNA"/>
</dbReference>
<dbReference type="Gene3D" id="3.40.50.11260">
    <property type="match status" value="1"/>
</dbReference>
<comment type="similarity">
    <text evidence="1">Belongs to the heat shock protein 90 family.</text>
</comment>
<keyword evidence="3" id="KW-0067">ATP-binding</keyword>
<dbReference type="PANTHER" id="PTHR11528">
    <property type="entry name" value="HEAT SHOCK PROTEIN 90 FAMILY MEMBER"/>
    <property type="match status" value="1"/>
</dbReference>
<evidence type="ECO:0000256" key="2">
    <source>
        <dbReference type="ARBA" id="ARBA00022741"/>
    </source>
</evidence>
<keyword evidence="4" id="KW-0143">Chaperone</keyword>
<dbReference type="GO" id="GO:0016887">
    <property type="term" value="F:ATP hydrolysis activity"/>
    <property type="evidence" value="ECO:0007669"/>
    <property type="project" value="InterPro"/>
</dbReference>
<evidence type="ECO:0000313" key="5">
    <source>
        <dbReference type="EMBL" id="CAF89098.1"/>
    </source>
</evidence>
<dbReference type="InterPro" id="IPR001404">
    <property type="entry name" value="Hsp90_fam"/>
</dbReference>
<proteinExistence type="inferred from homology"/>
<protein>
    <submittedName>
        <fullName evidence="5">(spotted green pufferfish) hypothetical protein</fullName>
    </submittedName>
</protein>
<dbReference type="InterPro" id="IPR020568">
    <property type="entry name" value="Ribosomal_Su5_D2-typ_SF"/>
</dbReference>
<reference evidence="5" key="1">
    <citation type="journal article" date="2004" name="Nature">
        <title>Genome duplication in the teleost fish Tetraodon nigroviridis reveals the early vertebrate proto-karyotype.</title>
        <authorList>
            <person name="Jaillon O."/>
            <person name="Aury J.-M."/>
            <person name="Brunet F."/>
            <person name="Petit J.-L."/>
            <person name="Stange-Thomann N."/>
            <person name="Mauceli E."/>
            <person name="Bouneau L."/>
            <person name="Fischer C."/>
            <person name="Ozouf-Costaz C."/>
            <person name="Bernot A."/>
            <person name="Nicaud S."/>
            <person name="Jaffe D."/>
            <person name="Fisher S."/>
            <person name="Lutfalla G."/>
            <person name="Dossat C."/>
            <person name="Segurens B."/>
            <person name="Dasilva C."/>
            <person name="Salanoubat M."/>
            <person name="Levy M."/>
            <person name="Boudet N."/>
            <person name="Castellano S."/>
            <person name="Anthouard V."/>
            <person name="Jubin C."/>
            <person name="Castelli V."/>
            <person name="Katinka M."/>
            <person name="Vacherie B."/>
            <person name="Biemont C."/>
            <person name="Skalli Z."/>
            <person name="Cattolico L."/>
            <person name="Poulain J."/>
            <person name="De Berardinis V."/>
            <person name="Cruaud C."/>
            <person name="Duprat S."/>
            <person name="Brottier P."/>
            <person name="Coutanceau J.-P."/>
            <person name="Gouzy J."/>
            <person name="Parra G."/>
            <person name="Lardier G."/>
            <person name="Chapple C."/>
            <person name="McKernan K.J."/>
            <person name="McEwan P."/>
            <person name="Bosak S."/>
            <person name="Kellis M."/>
            <person name="Volff J.-N."/>
            <person name="Guigo R."/>
            <person name="Zody M.C."/>
            <person name="Mesirov J."/>
            <person name="Lindblad-Toh K."/>
            <person name="Birren B."/>
            <person name="Nusbaum C."/>
            <person name="Kahn D."/>
            <person name="Robinson-Rechavi M."/>
            <person name="Laudet V."/>
            <person name="Schachter V."/>
            <person name="Quetier F."/>
            <person name="Saurin W."/>
            <person name="Scarpelli C."/>
            <person name="Wincker P."/>
            <person name="Lander E.S."/>
            <person name="Weissenbach J."/>
            <person name="Roest Crollius H."/>
        </authorList>
    </citation>
    <scope>NUCLEOTIDE SEQUENCE [LARGE SCALE GENOMIC DNA]</scope>
</reference>
<dbReference type="GO" id="GO:0140662">
    <property type="term" value="F:ATP-dependent protein folding chaperone"/>
    <property type="evidence" value="ECO:0007669"/>
    <property type="project" value="InterPro"/>
</dbReference>
<comment type="caution">
    <text evidence="5">The sequence shown here is derived from an EMBL/GenBank/DDBJ whole genome shotgun (WGS) entry which is preliminary data.</text>
</comment>
<evidence type="ECO:0000256" key="1">
    <source>
        <dbReference type="ARBA" id="ARBA00008239"/>
    </source>
</evidence>
<organism evidence="5">
    <name type="scientific">Tetraodon nigroviridis</name>
    <name type="common">Spotted green pufferfish</name>
    <name type="synonym">Chelonodon nigroviridis</name>
    <dbReference type="NCBI Taxonomy" id="99883"/>
    <lineage>
        <taxon>Eukaryota</taxon>
        <taxon>Metazoa</taxon>
        <taxon>Chordata</taxon>
        <taxon>Craniata</taxon>
        <taxon>Vertebrata</taxon>
        <taxon>Euteleostomi</taxon>
        <taxon>Actinopterygii</taxon>
        <taxon>Neopterygii</taxon>
        <taxon>Teleostei</taxon>
        <taxon>Neoteleostei</taxon>
        <taxon>Acanthomorphata</taxon>
        <taxon>Eupercaria</taxon>
        <taxon>Tetraodontiformes</taxon>
        <taxon>Tetradontoidea</taxon>
        <taxon>Tetraodontidae</taxon>
        <taxon>Tetraodon</taxon>
    </lineage>
</organism>
<name>Q4TDD4_TETNG</name>
<evidence type="ECO:0000256" key="3">
    <source>
        <dbReference type="ARBA" id="ARBA00022840"/>
    </source>
</evidence>
<dbReference type="AlphaFoldDB" id="Q4TDD4"/>
<keyword evidence="2" id="KW-0547">Nucleotide-binding</keyword>
<dbReference type="Pfam" id="PF00183">
    <property type="entry name" value="HSP90"/>
    <property type="match status" value="1"/>
</dbReference>
<dbReference type="KEGG" id="tng:GSTEN00002853G001"/>
<gene>
    <name evidence="5" type="ORF">GSTENG00002853001</name>
</gene>
<evidence type="ECO:0000256" key="4">
    <source>
        <dbReference type="ARBA" id="ARBA00023186"/>
    </source>
</evidence>
<reference evidence="5" key="2">
    <citation type="submission" date="2004-02" db="EMBL/GenBank/DDBJ databases">
        <authorList>
            <consortium name="Genoscope"/>
            <consortium name="Whitehead Institute Centre for Genome Research"/>
        </authorList>
    </citation>
    <scope>NUCLEOTIDE SEQUENCE</scope>
</reference>
<dbReference type="FunFam" id="3.30.230.80:FF:000004">
    <property type="entry name" value="Heat shock protein 75 kDa"/>
    <property type="match status" value="1"/>
</dbReference>
<dbReference type="SUPFAM" id="SSF54211">
    <property type="entry name" value="Ribosomal protein S5 domain 2-like"/>
    <property type="match status" value="1"/>
</dbReference>